<evidence type="ECO:0000256" key="1">
    <source>
        <dbReference type="ARBA" id="ARBA00009437"/>
    </source>
</evidence>
<dbReference type="SUPFAM" id="SSF46785">
    <property type="entry name" value="Winged helix' DNA-binding domain"/>
    <property type="match status" value="1"/>
</dbReference>
<sequence>MQGLDLGALDLIAAVVRTGSLTRAAARLGMSQPAVSYRLRRIEAGLGSALFDRSADGCTLTPSGAILWRAIEPGLSAIDAAVAEIGAAKGARVLRILTDFAFAGFWLMPRLGRFRLDRPGLQVQIVASQAPGLPRPDEVVVRFGRAATMPEGARLLMPERVVPVAAPMSAGARRGPGAAPLIHLDAEAGAEWLTWAGWFAARGAAMPGPEGSGTERSGAGDIRLNTYDLVVQAALDGQGVALGWRPLVDAHLAAGRLVAAGGETETPATGYWLIAGPGPAAAEFAGWLAVAVAETDGQAREAAQRERTDEDGH</sequence>
<dbReference type="Proteomes" id="UP001205601">
    <property type="component" value="Unassembled WGS sequence"/>
</dbReference>
<dbReference type="EMBL" id="JAOCQF010000001">
    <property type="protein sequence ID" value="MCT8328685.1"/>
    <property type="molecule type" value="Genomic_DNA"/>
</dbReference>
<dbReference type="Gene3D" id="1.10.10.10">
    <property type="entry name" value="Winged helix-like DNA-binding domain superfamily/Winged helix DNA-binding domain"/>
    <property type="match status" value="1"/>
</dbReference>
<dbReference type="PANTHER" id="PTHR30537:SF74">
    <property type="entry name" value="HTH-TYPE TRANSCRIPTIONAL REGULATOR TRPI"/>
    <property type="match status" value="1"/>
</dbReference>
<evidence type="ECO:0000256" key="2">
    <source>
        <dbReference type="ARBA" id="ARBA00023015"/>
    </source>
</evidence>
<dbReference type="Pfam" id="PF00126">
    <property type="entry name" value="HTH_1"/>
    <property type="match status" value="1"/>
</dbReference>
<organism evidence="6 7">
    <name type="scientific">Albidovulum sediminis</name>
    <dbReference type="NCBI Taxonomy" id="3066345"/>
    <lineage>
        <taxon>Bacteria</taxon>
        <taxon>Pseudomonadati</taxon>
        <taxon>Pseudomonadota</taxon>
        <taxon>Alphaproteobacteria</taxon>
        <taxon>Rhodobacterales</taxon>
        <taxon>Paracoccaceae</taxon>
        <taxon>Albidovulum</taxon>
    </lineage>
</organism>
<dbReference type="SUPFAM" id="SSF53850">
    <property type="entry name" value="Periplasmic binding protein-like II"/>
    <property type="match status" value="1"/>
</dbReference>
<dbReference type="InterPro" id="IPR005119">
    <property type="entry name" value="LysR_subst-bd"/>
</dbReference>
<dbReference type="PRINTS" id="PR00039">
    <property type="entry name" value="HTHLYSR"/>
</dbReference>
<dbReference type="InterPro" id="IPR000847">
    <property type="entry name" value="LysR_HTH_N"/>
</dbReference>
<evidence type="ECO:0000256" key="3">
    <source>
        <dbReference type="ARBA" id="ARBA00023125"/>
    </source>
</evidence>
<dbReference type="RefSeq" id="WP_261494109.1">
    <property type="nucleotide sequence ID" value="NZ_JAOCQF010000001.1"/>
</dbReference>
<gene>
    <name evidence="6" type="ORF">N5I32_04055</name>
</gene>
<feature type="domain" description="HTH lysR-type" evidence="5">
    <location>
        <begin position="4"/>
        <end position="61"/>
    </location>
</feature>
<accession>A0ABT2NME3</accession>
<comment type="similarity">
    <text evidence="1">Belongs to the LysR transcriptional regulatory family.</text>
</comment>
<comment type="caution">
    <text evidence="6">The sequence shown here is derived from an EMBL/GenBank/DDBJ whole genome shotgun (WGS) entry which is preliminary data.</text>
</comment>
<dbReference type="Gene3D" id="3.40.190.10">
    <property type="entry name" value="Periplasmic binding protein-like II"/>
    <property type="match status" value="2"/>
</dbReference>
<evidence type="ECO:0000313" key="7">
    <source>
        <dbReference type="Proteomes" id="UP001205601"/>
    </source>
</evidence>
<dbReference type="PANTHER" id="PTHR30537">
    <property type="entry name" value="HTH-TYPE TRANSCRIPTIONAL REGULATOR"/>
    <property type="match status" value="1"/>
</dbReference>
<dbReference type="PROSITE" id="PS50931">
    <property type="entry name" value="HTH_LYSR"/>
    <property type="match status" value="1"/>
</dbReference>
<dbReference type="InterPro" id="IPR058163">
    <property type="entry name" value="LysR-type_TF_proteobact-type"/>
</dbReference>
<evidence type="ECO:0000259" key="5">
    <source>
        <dbReference type="PROSITE" id="PS50931"/>
    </source>
</evidence>
<keyword evidence="4" id="KW-0804">Transcription</keyword>
<protein>
    <submittedName>
        <fullName evidence="6">LysR family transcriptional regulator</fullName>
    </submittedName>
</protein>
<evidence type="ECO:0000313" key="6">
    <source>
        <dbReference type="EMBL" id="MCT8328685.1"/>
    </source>
</evidence>
<dbReference type="InterPro" id="IPR036390">
    <property type="entry name" value="WH_DNA-bd_sf"/>
</dbReference>
<proteinExistence type="inferred from homology"/>
<dbReference type="Pfam" id="PF03466">
    <property type="entry name" value="LysR_substrate"/>
    <property type="match status" value="1"/>
</dbReference>
<keyword evidence="3" id="KW-0238">DNA-binding</keyword>
<dbReference type="InterPro" id="IPR036388">
    <property type="entry name" value="WH-like_DNA-bd_sf"/>
</dbReference>
<reference evidence="7" key="1">
    <citation type="submission" date="2023-07" db="EMBL/GenBank/DDBJ databases">
        <title>Defluviimonas sediminis sp. nov., isolated from mangrove sediment.</title>
        <authorList>
            <person name="Liu L."/>
            <person name="Li J."/>
            <person name="Huang Y."/>
            <person name="Pan J."/>
            <person name="Li M."/>
        </authorList>
    </citation>
    <scope>NUCLEOTIDE SEQUENCE [LARGE SCALE GENOMIC DNA]</scope>
    <source>
        <strain evidence="7">FT324</strain>
    </source>
</reference>
<name>A0ABT2NME3_9RHOB</name>
<evidence type="ECO:0000256" key="4">
    <source>
        <dbReference type="ARBA" id="ARBA00023163"/>
    </source>
</evidence>
<keyword evidence="2" id="KW-0805">Transcription regulation</keyword>
<keyword evidence="7" id="KW-1185">Reference proteome</keyword>